<keyword evidence="2" id="KW-1185">Reference proteome</keyword>
<reference evidence="1 2" key="1">
    <citation type="submission" date="2008-07" db="EMBL/GenBank/DDBJ databases">
        <authorList>
            <person name="El-Sayed N."/>
            <person name="Caler E."/>
            <person name="Inman J."/>
            <person name="Amedeo P."/>
            <person name="Hass B."/>
            <person name="Wortman J."/>
        </authorList>
    </citation>
    <scope>NUCLEOTIDE SEQUENCE [LARGE SCALE GENOMIC DNA]</scope>
    <source>
        <strain evidence="2">ATCC 50983 / TXsc</strain>
    </source>
</reference>
<dbReference type="AlphaFoldDB" id="C5M192"/>
<dbReference type="RefSeq" id="XP_002764605.1">
    <property type="nucleotide sequence ID" value="XM_002764559.1"/>
</dbReference>
<dbReference type="EMBL" id="GG687290">
    <property type="protein sequence ID" value="EEQ97322.1"/>
    <property type="molecule type" value="Genomic_DNA"/>
</dbReference>
<gene>
    <name evidence="1" type="ORF">Pmar_PMAR024818</name>
</gene>
<dbReference type="Proteomes" id="UP000007800">
    <property type="component" value="Unassembled WGS sequence"/>
</dbReference>
<name>C5M192_PERM5</name>
<protein>
    <submittedName>
        <fullName evidence="1">Uncharacterized protein</fullName>
    </submittedName>
</protein>
<proteinExistence type="predicted"/>
<organism evidence="2">
    <name type="scientific">Perkinsus marinus (strain ATCC 50983 / TXsc)</name>
    <dbReference type="NCBI Taxonomy" id="423536"/>
    <lineage>
        <taxon>Eukaryota</taxon>
        <taxon>Sar</taxon>
        <taxon>Alveolata</taxon>
        <taxon>Perkinsozoa</taxon>
        <taxon>Perkinsea</taxon>
        <taxon>Perkinsida</taxon>
        <taxon>Perkinsidae</taxon>
        <taxon>Perkinsus</taxon>
    </lineage>
</organism>
<accession>C5M192</accession>
<sequence>MAETAGITLNDVFDGLEFVSFTKANLGPRWRQVIQRTIELIEKRVQLIEDKVVNLELNLRVPPSPLKLENMSEDANAVAPNGA</sequence>
<dbReference type="GeneID" id="9054547"/>
<dbReference type="InParanoid" id="C5M192"/>
<evidence type="ECO:0000313" key="1">
    <source>
        <dbReference type="EMBL" id="EEQ97322.1"/>
    </source>
</evidence>
<evidence type="ECO:0000313" key="2">
    <source>
        <dbReference type="Proteomes" id="UP000007800"/>
    </source>
</evidence>